<comment type="function">
    <text evidence="2">Involved in bacillithiol (BSH) biosynthesis. May catalyze the last step of the pathway, the addition of cysteine to glucosamine malate (GlcN-Mal) to generate BSH.</text>
</comment>
<dbReference type="Pfam" id="PF24850">
    <property type="entry name" value="CC_BshC"/>
    <property type="match status" value="1"/>
</dbReference>
<dbReference type="Pfam" id="PF10079">
    <property type="entry name" value="Rossmann-like_BshC"/>
    <property type="match status" value="1"/>
</dbReference>
<evidence type="ECO:0000259" key="4">
    <source>
        <dbReference type="Pfam" id="PF24850"/>
    </source>
</evidence>
<feature type="domain" description="Bacillithiol biosynthesis BshC C-terminal coiled-coil" evidence="4">
    <location>
        <begin position="385"/>
        <end position="543"/>
    </location>
</feature>
<dbReference type="EC" id="6.-.-.-" evidence="2"/>
<keyword evidence="6" id="KW-1185">Reference proteome</keyword>
<dbReference type="Proteomes" id="UP001519273">
    <property type="component" value="Unassembled WGS sequence"/>
</dbReference>
<feature type="domain" description="Bacillithiol biosynthesis BshC N-terminal Rossmann-like" evidence="3">
    <location>
        <begin position="8"/>
        <end position="383"/>
    </location>
</feature>
<proteinExistence type="inferred from homology"/>
<evidence type="ECO:0000259" key="3">
    <source>
        <dbReference type="Pfam" id="PF10079"/>
    </source>
</evidence>
<organism evidence="5 6">
    <name type="scientific">Paenibacillus sediminis</name>
    <dbReference type="NCBI Taxonomy" id="664909"/>
    <lineage>
        <taxon>Bacteria</taxon>
        <taxon>Bacillati</taxon>
        <taxon>Bacillota</taxon>
        <taxon>Bacilli</taxon>
        <taxon>Bacillales</taxon>
        <taxon>Paenibacillaceae</taxon>
        <taxon>Paenibacillus</taxon>
    </lineage>
</organism>
<dbReference type="InterPro" id="IPR055398">
    <property type="entry name" value="Rossmann-like_BshC"/>
</dbReference>
<comment type="similarity">
    <text evidence="2">Belongs to the BshC family.</text>
</comment>
<evidence type="ECO:0000313" key="6">
    <source>
        <dbReference type="Proteomes" id="UP001519273"/>
    </source>
</evidence>
<keyword evidence="1 2" id="KW-0436">Ligase</keyword>
<dbReference type="NCBIfam" id="TIGR03998">
    <property type="entry name" value="thiol_BshC"/>
    <property type="match status" value="1"/>
</dbReference>
<protein>
    <recommendedName>
        <fullName evidence="2">Putative cysteine ligase BshC</fullName>
        <ecNumber evidence="2">6.-.-.-</ecNumber>
    </recommendedName>
</protein>
<dbReference type="RefSeq" id="WP_209844695.1">
    <property type="nucleotide sequence ID" value="NZ_CBCRVE010000001.1"/>
</dbReference>
<evidence type="ECO:0000256" key="1">
    <source>
        <dbReference type="ARBA" id="ARBA00022598"/>
    </source>
</evidence>
<reference evidence="5 6" key="1">
    <citation type="submission" date="2021-03" db="EMBL/GenBank/DDBJ databases">
        <title>Genomic Encyclopedia of Type Strains, Phase IV (KMG-IV): sequencing the most valuable type-strain genomes for metagenomic binning, comparative biology and taxonomic classification.</title>
        <authorList>
            <person name="Goeker M."/>
        </authorList>
    </citation>
    <scope>NUCLEOTIDE SEQUENCE [LARGE SCALE GENOMIC DNA]</scope>
    <source>
        <strain evidence="5 6">DSM 23491</strain>
    </source>
</reference>
<name>A0ABS4GYV0_9BACL</name>
<dbReference type="EMBL" id="JAGGKP010000001">
    <property type="protein sequence ID" value="MBP1935443.1"/>
    <property type="molecule type" value="Genomic_DNA"/>
</dbReference>
<gene>
    <name evidence="2" type="primary">bshC</name>
    <name evidence="5" type="ORF">J2Z20_000304</name>
</gene>
<sequence>MNIVPEHLSAAQPLAEAFLSHFDKVQDLYGPDANKRESWAARADWLDNTEFKRIDRSALVRCLRLYNKQHNDFQEVSKSLDLLEQPGTLVISGGQQSGIFTGPLLVIYKAVTIIQSAREASSLLERPVVPLFWIAGEDHDWDEVNHTYFLSRNLQISKLKMDHPGGARSSVSYTLLNQESWKEAVRQMCDLLPDSEFKPSLIDLLTRASIESESLSDCFAKIMGQLFGRFGLVLLDSADPNLRTIETSVFERIISQNDELEQAYHASAKAVLDKGYPLQADVAEGGANLFYIHEGARILLFKQNSKFTDRRGIVSFTRDELLGLLQEHPERFSNNVLTRPLMQESLLPVLGTVLGTGEIAYWSLTRKAFHVLGLEMPIIVPRMSFTMVEGTIHKHMVKYKLSFQDVQHHFEEKRQSWLASQDKISIDEQFAKVQKMFEEQYDAIIEQLGSIQAGLTKLGENNKGKIVEQIHYLQHKAQDALAKQNEAGLRQLDRIYHSLFPLGKPQERVYNVFYYLNRYGYSFIDLLMEIPYHFSGNHQAVYL</sequence>
<evidence type="ECO:0000313" key="5">
    <source>
        <dbReference type="EMBL" id="MBP1935443.1"/>
    </source>
</evidence>
<dbReference type="HAMAP" id="MF_01867">
    <property type="entry name" value="BshC"/>
    <property type="match status" value="1"/>
</dbReference>
<accession>A0ABS4GYV0</accession>
<evidence type="ECO:0000256" key="2">
    <source>
        <dbReference type="HAMAP-Rule" id="MF_01867"/>
    </source>
</evidence>
<dbReference type="PIRSF" id="PIRSF012535">
    <property type="entry name" value="UCP012535"/>
    <property type="match status" value="1"/>
</dbReference>
<dbReference type="InterPro" id="IPR011199">
    <property type="entry name" value="Bacillithiol_biosynth_BshC"/>
</dbReference>
<comment type="caution">
    <text evidence="5">The sequence shown here is derived from an EMBL/GenBank/DDBJ whole genome shotgun (WGS) entry which is preliminary data.</text>
</comment>
<dbReference type="InterPro" id="IPR055399">
    <property type="entry name" value="CC_BshC"/>
</dbReference>